<organism evidence="5 6">
    <name type="scientific">Popillia japonica</name>
    <name type="common">Japanese beetle</name>
    <dbReference type="NCBI Taxonomy" id="7064"/>
    <lineage>
        <taxon>Eukaryota</taxon>
        <taxon>Metazoa</taxon>
        <taxon>Ecdysozoa</taxon>
        <taxon>Arthropoda</taxon>
        <taxon>Hexapoda</taxon>
        <taxon>Insecta</taxon>
        <taxon>Pterygota</taxon>
        <taxon>Neoptera</taxon>
        <taxon>Endopterygota</taxon>
        <taxon>Coleoptera</taxon>
        <taxon>Polyphaga</taxon>
        <taxon>Scarabaeiformia</taxon>
        <taxon>Scarabaeidae</taxon>
        <taxon>Rutelinae</taxon>
        <taxon>Popillia</taxon>
    </lineage>
</organism>
<protein>
    <submittedName>
        <fullName evidence="5">Leucine rich repeat</fullName>
    </submittedName>
</protein>
<keyword evidence="2" id="KW-0732">Signal</keyword>
<dbReference type="SUPFAM" id="SSF52058">
    <property type="entry name" value="L domain-like"/>
    <property type="match status" value="1"/>
</dbReference>
<dbReference type="InterPro" id="IPR001611">
    <property type="entry name" value="Leu-rich_rpt"/>
</dbReference>
<reference evidence="5 6" key="1">
    <citation type="journal article" date="2024" name="BMC Genomics">
        <title>De novo assembly and annotation of Popillia japonica's genome with initial clues to its potential as an invasive pest.</title>
        <authorList>
            <person name="Cucini C."/>
            <person name="Boschi S."/>
            <person name="Funari R."/>
            <person name="Cardaioli E."/>
            <person name="Iannotti N."/>
            <person name="Marturano G."/>
            <person name="Paoli F."/>
            <person name="Bruttini M."/>
            <person name="Carapelli A."/>
            <person name="Frati F."/>
            <person name="Nardi F."/>
        </authorList>
    </citation>
    <scope>NUCLEOTIDE SEQUENCE [LARGE SCALE GENOMIC DNA]</scope>
    <source>
        <strain evidence="5">DMR45628</strain>
    </source>
</reference>
<dbReference type="SMART" id="SM00369">
    <property type="entry name" value="LRR_TYP"/>
    <property type="match status" value="4"/>
</dbReference>
<evidence type="ECO:0000256" key="3">
    <source>
        <dbReference type="ARBA" id="ARBA00022737"/>
    </source>
</evidence>
<evidence type="ECO:0000313" key="6">
    <source>
        <dbReference type="Proteomes" id="UP001458880"/>
    </source>
</evidence>
<evidence type="ECO:0000313" key="5">
    <source>
        <dbReference type="EMBL" id="KAK9693046.1"/>
    </source>
</evidence>
<evidence type="ECO:0000256" key="2">
    <source>
        <dbReference type="ARBA" id="ARBA00022729"/>
    </source>
</evidence>
<dbReference type="Proteomes" id="UP001458880">
    <property type="component" value="Unassembled WGS sequence"/>
</dbReference>
<dbReference type="Pfam" id="PF13855">
    <property type="entry name" value="LRR_8"/>
    <property type="match status" value="2"/>
</dbReference>
<comment type="caution">
    <text evidence="5">The sequence shown here is derived from an EMBL/GenBank/DDBJ whole genome shotgun (WGS) entry which is preliminary data.</text>
</comment>
<name>A0AAW1ITV8_POPJA</name>
<dbReference type="InterPro" id="IPR003591">
    <property type="entry name" value="Leu-rich_rpt_typical-subtyp"/>
</dbReference>
<dbReference type="Gene3D" id="3.80.10.10">
    <property type="entry name" value="Ribonuclease Inhibitor"/>
    <property type="match status" value="1"/>
</dbReference>
<dbReference type="AlphaFoldDB" id="A0AAW1ITV8"/>
<keyword evidence="1" id="KW-0433">Leucine-rich repeat</keyword>
<feature type="transmembrane region" description="Helical" evidence="4">
    <location>
        <begin position="44"/>
        <end position="63"/>
    </location>
</feature>
<dbReference type="SMART" id="SM00365">
    <property type="entry name" value="LRR_SD22"/>
    <property type="match status" value="4"/>
</dbReference>
<keyword evidence="6" id="KW-1185">Reference proteome</keyword>
<keyword evidence="3" id="KW-0677">Repeat</keyword>
<dbReference type="PANTHER" id="PTHR24364">
    <property type="entry name" value="LP06937P"/>
    <property type="match status" value="1"/>
</dbReference>
<dbReference type="InterPro" id="IPR052286">
    <property type="entry name" value="Wnt_signaling_inhibitor"/>
</dbReference>
<keyword evidence="4" id="KW-0812">Transmembrane</keyword>
<sequence length="424" mass="48784">MTNLVTAVKVLLHVIKKDIRSNSKHDRGKNLLNKAKTTISGMNYLFYSIILAAIFNITSSINAHNDCKSKKLEKCFCGNVYYRQNDYYMVNCTNTGFTDASMLREIPFDTEVVLFRGNYIESLPENIFGEDKNFTKLKIIDMSGNHIKDILGKTFHHVPNVETLILNHNNIKISNDETKNFHHPRVFSNFINLQELHLTNAFADNTDEQLANDLHDIFDKSNLSKLFRLHLEQNEIKYFKDTKVFCNLPALTQLYLGNNLINHIDFESLRCLKLQFLDLQNNTITDLSDTDLHALDVLEDLTQEVRNMTVDLNGNPLKCSSSQNFWNWLLSTKVVIRHKNQMQCYVNSGAGVRRWVNLKNLGEAKHAKLSKAITVMLVILSLVLVSLVGAYIYLNRTRLRNRMSPLLDVVSRKVHYTTIESQIV</sequence>
<evidence type="ECO:0000256" key="1">
    <source>
        <dbReference type="ARBA" id="ARBA00022614"/>
    </source>
</evidence>
<gene>
    <name evidence="5" type="ORF">QE152_g34462</name>
</gene>
<dbReference type="InterPro" id="IPR032675">
    <property type="entry name" value="LRR_dom_sf"/>
</dbReference>
<keyword evidence="4" id="KW-0472">Membrane</keyword>
<keyword evidence="4" id="KW-1133">Transmembrane helix</keyword>
<evidence type="ECO:0000256" key="4">
    <source>
        <dbReference type="SAM" id="Phobius"/>
    </source>
</evidence>
<dbReference type="PROSITE" id="PS51450">
    <property type="entry name" value="LRR"/>
    <property type="match status" value="1"/>
</dbReference>
<accession>A0AAW1ITV8</accession>
<dbReference type="EMBL" id="JASPKY010000555">
    <property type="protein sequence ID" value="KAK9693046.1"/>
    <property type="molecule type" value="Genomic_DNA"/>
</dbReference>
<feature type="transmembrane region" description="Helical" evidence="4">
    <location>
        <begin position="372"/>
        <end position="394"/>
    </location>
</feature>
<proteinExistence type="predicted"/>
<dbReference type="PANTHER" id="PTHR24364:SF18">
    <property type="entry name" value="LP06937P"/>
    <property type="match status" value="1"/>
</dbReference>
<dbReference type="GO" id="GO:0016020">
    <property type="term" value="C:membrane"/>
    <property type="evidence" value="ECO:0007669"/>
    <property type="project" value="TreeGrafter"/>
</dbReference>